<evidence type="ECO:0000256" key="1">
    <source>
        <dbReference type="ARBA" id="ARBA00004651"/>
    </source>
</evidence>
<feature type="transmembrane region" description="Helical" evidence="6">
    <location>
        <begin position="150"/>
        <end position="183"/>
    </location>
</feature>
<dbReference type="InterPro" id="IPR003841">
    <property type="entry name" value="Na/Pi_transpt"/>
</dbReference>
<evidence type="ECO:0000256" key="6">
    <source>
        <dbReference type="SAM" id="Phobius"/>
    </source>
</evidence>
<dbReference type="OrthoDB" id="9763003at2"/>
<gene>
    <name evidence="8" type="ORF">CDO51_02145</name>
</gene>
<dbReference type="PANTHER" id="PTHR10010:SF46">
    <property type="entry name" value="SODIUM-DEPENDENT PHOSPHATE TRANSPORT PROTEIN 2B"/>
    <property type="match status" value="1"/>
</dbReference>
<dbReference type="Gene3D" id="1.20.58.220">
    <property type="entry name" value="Phosphate transport system protein phou homolog 2, domain 2"/>
    <property type="match status" value="1"/>
</dbReference>
<protein>
    <submittedName>
        <fullName evidence="8">Sodium:solute symporter</fullName>
    </submittedName>
</protein>
<dbReference type="NCBIfam" id="NF037997">
    <property type="entry name" value="Na_Pi_symport"/>
    <property type="match status" value="1"/>
</dbReference>
<keyword evidence="4 6" id="KW-1133">Transmembrane helix</keyword>
<evidence type="ECO:0000313" key="9">
    <source>
        <dbReference type="Proteomes" id="UP000214588"/>
    </source>
</evidence>
<feature type="transmembrane region" description="Helical" evidence="6">
    <location>
        <begin position="112"/>
        <end position="130"/>
    </location>
</feature>
<dbReference type="GO" id="GO:0044341">
    <property type="term" value="P:sodium-dependent phosphate transport"/>
    <property type="evidence" value="ECO:0007669"/>
    <property type="project" value="InterPro"/>
</dbReference>
<feature type="domain" description="PhoU" evidence="7">
    <location>
        <begin position="428"/>
        <end position="509"/>
    </location>
</feature>
<dbReference type="EMBL" id="NIQC01000003">
    <property type="protein sequence ID" value="OWZ84681.1"/>
    <property type="molecule type" value="Genomic_DNA"/>
</dbReference>
<keyword evidence="3 6" id="KW-0812">Transmembrane</keyword>
<dbReference type="AlphaFoldDB" id="A0A226C0I2"/>
<evidence type="ECO:0000313" key="8">
    <source>
        <dbReference type="EMBL" id="OWZ84681.1"/>
    </source>
</evidence>
<organism evidence="8 9">
    <name type="scientific">Natranaerobius trueperi</name>
    <dbReference type="NCBI Taxonomy" id="759412"/>
    <lineage>
        <taxon>Bacteria</taxon>
        <taxon>Bacillati</taxon>
        <taxon>Bacillota</taxon>
        <taxon>Clostridia</taxon>
        <taxon>Natranaerobiales</taxon>
        <taxon>Natranaerobiaceae</taxon>
        <taxon>Natranaerobius</taxon>
    </lineage>
</organism>
<evidence type="ECO:0000256" key="3">
    <source>
        <dbReference type="ARBA" id="ARBA00022692"/>
    </source>
</evidence>
<feature type="transmembrane region" description="Helical" evidence="6">
    <location>
        <begin position="195"/>
        <end position="216"/>
    </location>
</feature>
<keyword evidence="5 6" id="KW-0472">Membrane</keyword>
<keyword evidence="2" id="KW-1003">Cell membrane</keyword>
<dbReference type="InterPro" id="IPR004633">
    <property type="entry name" value="NaPi_cotrn-rel/YqeW-like"/>
</dbReference>
<name>A0A226C0I2_9FIRM</name>
<dbReference type="PANTHER" id="PTHR10010">
    <property type="entry name" value="SOLUTE CARRIER FAMILY 34 SODIUM PHOSPHATE , MEMBER 2-RELATED"/>
    <property type="match status" value="1"/>
</dbReference>
<comment type="subcellular location">
    <subcellularLocation>
        <location evidence="1">Cell membrane</location>
        <topology evidence="1">Multi-pass membrane protein</topology>
    </subcellularLocation>
</comment>
<dbReference type="NCBIfam" id="TIGR00704">
    <property type="entry name" value="NaPi_cotrn_rel"/>
    <property type="match status" value="1"/>
</dbReference>
<dbReference type="Pfam" id="PF01895">
    <property type="entry name" value="PhoU"/>
    <property type="match status" value="2"/>
</dbReference>
<evidence type="ECO:0000256" key="2">
    <source>
        <dbReference type="ARBA" id="ARBA00022475"/>
    </source>
</evidence>
<feature type="transmembrane region" description="Helical" evidence="6">
    <location>
        <begin position="222"/>
        <end position="240"/>
    </location>
</feature>
<proteinExistence type="predicted"/>
<dbReference type="SUPFAM" id="SSF109755">
    <property type="entry name" value="PhoU-like"/>
    <property type="match status" value="1"/>
</dbReference>
<feature type="transmembrane region" description="Helical" evidence="6">
    <location>
        <begin position="78"/>
        <end position="100"/>
    </location>
</feature>
<evidence type="ECO:0000256" key="4">
    <source>
        <dbReference type="ARBA" id="ARBA00022989"/>
    </source>
</evidence>
<evidence type="ECO:0000259" key="7">
    <source>
        <dbReference type="Pfam" id="PF01895"/>
    </source>
</evidence>
<dbReference type="Pfam" id="PF02690">
    <property type="entry name" value="Na_Pi_cotrans"/>
    <property type="match status" value="1"/>
</dbReference>
<keyword evidence="9" id="KW-1185">Reference proteome</keyword>
<dbReference type="GO" id="GO:0005436">
    <property type="term" value="F:sodium:phosphate symporter activity"/>
    <property type="evidence" value="ECO:0007669"/>
    <property type="project" value="InterPro"/>
</dbReference>
<dbReference type="InterPro" id="IPR038078">
    <property type="entry name" value="PhoU-like_sf"/>
</dbReference>
<evidence type="ECO:0000256" key="5">
    <source>
        <dbReference type="ARBA" id="ARBA00023136"/>
    </source>
</evidence>
<dbReference type="GO" id="GO:0005886">
    <property type="term" value="C:plasma membrane"/>
    <property type="evidence" value="ECO:0007669"/>
    <property type="project" value="UniProtKB-SubCell"/>
</dbReference>
<reference evidence="8 9" key="1">
    <citation type="submission" date="2017-06" db="EMBL/GenBank/DDBJ databases">
        <title>Draft Genome Sequence of Natranaerobius trueperi halophilic, alkalithermophilic bacteria from soda lakes.</title>
        <authorList>
            <person name="Zhao B."/>
        </authorList>
    </citation>
    <scope>NUCLEOTIDE SEQUENCE [LARGE SCALE GENOMIC DNA]</scope>
    <source>
        <strain evidence="8 9">DSM 18760</strain>
    </source>
</reference>
<accession>A0A226C0I2</accession>
<dbReference type="Proteomes" id="UP000214588">
    <property type="component" value="Unassembled WGS sequence"/>
</dbReference>
<comment type="caution">
    <text evidence="8">The sequence shown here is derived from an EMBL/GenBank/DDBJ whole genome shotgun (WGS) entry which is preliminary data.</text>
</comment>
<feature type="transmembrane region" description="Helical" evidence="6">
    <location>
        <begin position="48"/>
        <end position="72"/>
    </location>
</feature>
<dbReference type="InterPro" id="IPR026022">
    <property type="entry name" value="PhoU_dom"/>
</dbReference>
<feature type="domain" description="PhoU" evidence="7">
    <location>
        <begin position="322"/>
        <end position="406"/>
    </location>
</feature>
<sequence>MQIMSEGMQKAAGDKLRNILEVLTKNPLVSMFTGIILTVLVQSSSTSTVMIVSFVNAGLIGLGQAAGTIFGANIGTTITAQIVSFDLGMFALPAIGVGVALNSFAKRRLRKYVGRAILGFGILFLGMTLMSDSLEPLQDSPYFLSMMKNFGQFPLLGVLAGAIFTVAVQSSSASTGVIIALTLQDLLTFESGMALILGTNIGTCVTALLASIGSNLAAKRTAAAHVVFNTVGTLLILIVLRPFSEIVVLTADSVPRQVANAHTIFNVGMGLLFLPFTSQFVRLVTKLVPGEEDAPEQGSKYLDKRVLSTPSVAISNARKEVIRMSKVAHEMVSEAFEAFLSGDSRKMKLVEQKEEVVDQLEKEISIYLSTISYSSLTKNQSKQVTDLLNAINDIERIGDHSENLIDLTKSTIEDNLPFSDTAKKELTDFHEKLSEMYGMAIDAFENENYEKAQEVVDYDDVIDEMEKILRKHHMLRLNEKRCHPSSGVIYLDILSNFERIGDHSTNLCGIILGRD</sequence>